<keyword evidence="3" id="KW-0472">Membrane</keyword>
<dbReference type="InterPro" id="IPR055355">
    <property type="entry name" value="ZP-C"/>
</dbReference>
<accession>A0A8C7N1Q7</accession>
<dbReference type="GeneTree" id="ENSGT00940000164443"/>
<evidence type="ECO:0000259" key="5">
    <source>
        <dbReference type="PROSITE" id="PS51034"/>
    </source>
</evidence>
<dbReference type="PANTHER" id="PTHR14002">
    <property type="entry name" value="ENDOGLIN/TGF-BETA RECEPTOR TYPE III"/>
    <property type="match status" value="1"/>
</dbReference>
<keyword evidence="3" id="KW-0812">Transmembrane</keyword>
<keyword evidence="3" id="KW-1133">Transmembrane helix</keyword>
<evidence type="ECO:0000256" key="3">
    <source>
        <dbReference type="SAM" id="Phobius"/>
    </source>
</evidence>
<dbReference type="Proteomes" id="UP000694557">
    <property type="component" value="Unassembled WGS sequence"/>
</dbReference>
<keyword evidence="1 4" id="KW-0732">Signal</keyword>
<evidence type="ECO:0000256" key="4">
    <source>
        <dbReference type="SAM" id="SignalP"/>
    </source>
</evidence>
<evidence type="ECO:0000313" key="7">
    <source>
        <dbReference type="Proteomes" id="UP000694557"/>
    </source>
</evidence>
<feature type="transmembrane region" description="Helical" evidence="3">
    <location>
        <begin position="369"/>
        <end position="393"/>
    </location>
</feature>
<reference evidence="6" key="1">
    <citation type="submission" date="2025-08" db="UniProtKB">
        <authorList>
            <consortium name="Ensembl"/>
        </authorList>
    </citation>
    <scope>IDENTIFICATION</scope>
</reference>
<dbReference type="KEGG" id="oki:109873412"/>
<reference evidence="6" key="2">
    <citation type="submission" date="2025-09" db="UniProtKB">
        <authorList>
            <consortium name="Ensembl"/>
        </authorList>
    </citation>
    <scope>IDENTIFICATION</scope>
</reference>
<keyword evidence="7" id="KW-1185">Reference proteome</keyword>
<evidence type="ECO:0000256" key="2">
    <source>
        <dbReference type="ARBA" id="ARBA00023157"/>
    </source>
</evidence>
<dbReference type="Gene3D" id="2.60.40.4100">
    <property type="entry name" value="Zona pellucida, ZP-C domain"/>
    <property type="match status" value="1"/>
</dbReference>
<feature type="signal peptide" evidence="4">
    <location>
        <begin position="1"/>
        <end position="17"/>
    </location>
</feature>
<proteinExistence type="predicted"/>
<sequence length="410" mass="45981">MWRALMYQLALIPLVQAQNDYCRTHRTFREPANTDINVYCGTNRMELHILLCPVYFGGYNETLMSLNAQYFKGECRGTPDWTVDPPILKYNFSITEEAVSACNNKIKITQEVGSGLFADFSSVQFVNISGMINSLDPSAGTITYRQEMIYKFSCRYPLQYLVNNTEMTVSGVSLAVKDSNGSFISTLSMMLYSDRFYTTQLKVPEVGLTLKTRIFVEVKATNLTGRFNVLLDRCYATTSPYPVNSTYYDLFVGCNRDGQTVMGVNGQQQEARFSFEAFRFVQHKNRTLSTFYLHCSTRLCERSVCTSLQQNCTDISSRRKREVQDTSVTDTATVSSGPIRTQVDNGDTVGIVSEVSEQLGGKHRSLQGVAIAAGIVGALCISMVAFIAYWIIVPRTIGATEKKMLFTTKE</sequence>
<gene>
    <name evidence="6" type="primary">si:ch73-261i21.5</name>
</gene>
<name>A0A8C7N1Q7_ONCKI</name>
<dbReference type="InterPro" id="IPR001507">
    <property type="entry name" value="ZP_dom"/>
</dbReference>
<dbReference type="SMART" id="SM00241">
    <property type="entry name" value="ZP"/>
    <property type="match status" value="1"/>
</dbReference>
<dbReference type="InterPro" id="IPR042235">
    <property type="entry name" value="ZP-C_dom"/>
</dbReference>
<dbReference type="Pfam" id="PF00100">
    <property type="entry name" value="Zona_pellucida"/>
    <property type="match status" value="1"/>
</dbReference>
<dbReference type="AlphaFoldDB" id="A0A8C7N1Q7"/>
<keyword evidence="2" id="KW-1015">Disulfide bond</keyword>
<dbReference type="PANTHER" id="PTHR14002:SF10">
    <property type="entry name" value="ZONA PELLUCIDA-LIKE DOMAIN-CONTAINING PROTEIN 1-RELATED"/>
    <property type="match status" value="1"/>
</dbReference>
<protein>
    <submittedName>
        <fullName evidence="6">Si:ch73-261i21.5</fullName>
    </submittedName>
</protein>
<evidence type="ECO:0000313" key="6">
    <source>
        <dbReference type="Ensembl" id="ENSOKIP00005094421.1"/>
    </source>
</evidence>
<feature type="chain" id="PRO_5034185787" evidence="4">
    <location>
        <begin position="18"/>
        <end position="410"/>
    </location>
</feature>
<feature type="domain" description="ZP" evidence="5">
    <location>
        <begin position="39"/>
        <end position="319"/>
    </location>
</feature>
<dbReference type="PROSITE" id="PS51034">
    <property type="entry name" value="ZP_2"/>
    <property type="match status" value="1"/>
</dbReference>
<dbReference type="Ensembl" id="ENSOKIT00005100955.1">
    <property type="protein sequence ID" value="ENSOKIP00005094421.1"/>
    <property type="gene ID" value="ENSOKIG00005041254.1"/>
</dbReference>
<evidence type="ECO:0000256" key="1">
    <source>
        <dbReference type="ARBA" id="ARBA00022729"/>
    </source>
</evidence>
<organism evidence="6 7">
    <name type="scientific">Oncorhynchus kisutch</name>
    <name type="common">Coho salmon</name>
    <name type="synonym">Salmo kisutch</name>
    <dbReference type="NCBI Taxonomy" id="8019"/>
    <lineage>
        <taxon>Eukaryota</taxon>
        <taxon>Metazoa</taxon>
        <taxon>Chordata</taxon>
        <taxon>Craniata</taxon>
        <taxon>Vertebrata</taxon>
        <taxon>Euteleostomi</taxon>
        <taxon>Actinopterygii</taxon>
        <taxon>Neopterygii</taxon>
        <taxon>Teleostei</taxon>
        <taxon>Protacanthopterygii</taxon>
        <taxon>Salmoniformes</taxon>
        <taxon>Salmonidae</taxon>
        <taxon>Salmoninae</taxon>
        <taxon>Oncorhynchus</taxon>
    </lineage>
</organism>